<dbReference type="EMBL" id="BTGU01000054">
    <property type="protein sequence ID" value="GMN54878.1"/>
    <property type="molecule type" value="Genomic_DNA"/>
</dbReference>
<feature type="region of interest" description="Disordered" evidence="1">
    <location>
        <begin position="114"/>
        <end position="138"/>
    </location>
</feature>
<dbReference type="Proteomes" id="UP001187192">
    <property type="component" value="Unassembled WGS sequence"/>
</dbReference>
<dbReference type="AlphaFoldDB" id="A0AA88DCZ6"/>
<gene>
    <name evidence="2" type="ORF">TIFTF001_024004</name>
</gene>
<organism evidence="2 3">
    <name type="scientific">Ficus carica</name>
    <name type="common">Common fig</name>
    <dbReference type="NCBI Taxonomy" id="3494"/>
    <lineage>
        <taxon>Eukaryota</taxon>
        <taxon>Viridiplantae</taxon>
        <taxon>Streptophyta</taxon>
        <taxon>Embryophyta</taxon>
        <taxon>Tracheophyta</taxon>
        <taxon>Spermatophyta</taxon>
        <taxon>Magnoliopsida</taxon>
        <taxon>eudicotyledons</taxon>
        <taxon>Gunneridae</taxon>
        <taxon>Pentapetalae</taxon>
        <taxon>rosids</taxon>
        <taxon>fabids</taxon>
        <taxon>Rosales</taxon>
        <taxon>Moraceae</taxon>
        <taxon>Ficeae</taxon>
        <taxon>Ficus</taxon>
    </lineage>
</organism>
<accession>A0AA88DCZ6</accession>
<keyword evidence="3" id="KW-1185">Reference proteome</keyword>
<protein>
    <submittedName>
        <fullName evidence="2">Uncharacterized protein</fullName>
    </submittedName>
</protein>
<comment type="caution">
    <text evidence="2">The sequence shown here is derived from an EMBL/GenBank/DDBJ whole genome shotgun (WGS) entry which is preliminary data.</text>
</comment>
<evidence type="ECO:0000256" key="1">
    <source>
        <dbReference type="SAM" id="MobiDB-lite"/>
    </source>
</evidence>
<name>A0AA88DCZ6_FICCA</name>
<proteinExistence type="predicted"/>
<evidence type="ECO:0000313" key="3">
    <source>
        <dbReference type="Proteomes" id="UP001187192"/>
    </source>
</evidence>
<reference evidence="2" key="1">
    <citation type="submission" date="2023-07" db="EMBL/GenBank/DDBJ databases">
        <title>draft genome sequence of fig (Ficus carica).</title>
        <authorList>
            <person name="Takahashi T."/>
            <person name="Nishimura K."/>
        </authorList>
    </citation>
    <scope>NUCLEOTIDE SEQUENCE</scope>
</reference>
<evidence type="ECO:0000313" key="2">
    <source>
        <dbReference type="EMBL" id="GMN54878.1"/>
    </source>
</evidence>
<sequence length="182" mass="20129">MNNAQSLCQYECTTPNVIAWSDRSCTVSLRLVTCKREVPQSDGDIGGWDDPLFINVPRGLGHSGHPVGLNVECSRQGDMFQVCRHRMINRLMPRVRGLVSGDTRVGPTLQWASTGTRARKAGSAHQSPRMFSPDQWGGPRTLDIRGTWRIVSARRTRDRSLLFPGNITGVAGSDLVDNNREA</sequence>